<dbReference type="GO" id="GO:0003677">
    <property type="term" value="F:DNA binding"/>
    <property type="evidence" value="ECO:0007669"/>
    <property type="project" value="InterPro"/>
</dbReference>
<dbReference type="SUPFAM" id="SSF50978">
    <property type="entry name" value="WD40 repeat-like"/>
    <property type="match status" value="1"/>
</dbReference>
<keyword evidence="2" id="KW-0812">Transmembrane</keyword>
<dbReference type="PROSITE" id="PS50082">
    <property type="entry name" value="WD_REPEATS_2"/>
    <property type="match status" value="1"/>
</dbReference>
<dbReference type="InterPro" id="IPR049052">
    <property type="entry name" value="nSTAND1"/>
</dbReference>
<dbReference type="InterPro" id="IPR015943">
    <property type="entry name" value="WD40/YVTN_repeat-like_dom_sf"/>
</dbReference>
<dbReference type="InterPro" id="IPR001387">
    <property type="entry name" value="Cro/C1-type_HTH"/>
</dbReference>
<feature type="domain" description="HTH cro/C1-type" evidence="3">
    <location>
        <begin position="21"/>
        <end position="77"/>
    </location>
</feature>
<evidence type="ECO:0000313" key="5">
    <source>
        <dbReference type="Proteomes" id="UP000246005"/>
    </source>
</evidence>
<dbReference type="Pfam" id="PF13560">
    <property type="entry name" value="HTH_31"/>
    <property type="match status" value="1"/>
</dbReference>
<gene>
    <name evidence="4" type="ORF">C8D88_10532</name>
</gene>
<dbReference type="EMBL" id="QGHB01000005">
    <property type="protein sequence ID" value="PWK85992.1"/>
    <property type="molecule type" value="Genomic_DNA"/>
</dbReference>
<dbReference type="Pfam" id="PF20703">
    <property type="entry name" value="nSTAND1"/>
    <property type="match status" value="1"/>
</dbReference>
<dbReference type="RefSeq" id="WP_109637150.1">
    <property type="nucleotide sequence ID" value="NZ_QGHB01000005.1"/>
</dbReference>
<dbReference type="PANTHER" id="PTHR19879:SF9">
    <property type="entry name" value="TRANSCRIPTION INITIATION FACTOR TFIID SUBUNIT 5"/>
    <property type="match status" value="1"/>
</dbReference>
<keyword evidence="2" id="KW-1133">Transmembrane helix</keyword>
<dbReference type="AlphaFoldDB" id="A0A316IFE3"/>
<dbReference type="SMART" id="SM00530">
    <property type="entry name" value="HTH_XRE"/>
    <property type="match status" value="1"/>
</dbReference>
<dbReference type="PROSITE" id="PS50294">
    <property type="entry name" value="WD_REPEATS_REGION"/>
    <property type="match status" value="1"/>
</dbReference>
<comment type="caution">
    <text evidence="4">The sequence shown here is derived from an EMBL/GenBank/DDBJ whole genome shotgun (WGS) entry which is preliminary data.</text>
</comment>
<reference evidence="4 5" key="1">
    <citation type="submission" date="2018-05" db="EMBL/GenBank/DDBJ databases">
        <title>Genomic Encyclopedia of Type Strains, Phase IV (KMG-IV): sequencing the most valuable type-strain genomes for metagenomic binning, comparative biology and taxonomic classification.</title>
        <authorList>
            <person name="Goeker M."/>
        </authorList>
    </citation>
    <scope>NUCLEOTIDE SEQUENCE [LARGE SCALE GENOMIC DNA]</scope>
    <source>
        <strain evidence="4 5">DSM 45480</strain>
    </source>
</reference>
<name>A0A316IFE3_9PSEU</name>
<evidence type="ECO:0000313" key="4">
    <source>
        <dbReference type="EMBL" id="PWK85992.1"/>
    </source>
</evidence>
<keyword evidence="1" id="KW-0853">WD repeat</keyword>
<evidence type="ECO:0000259" key="3">
    <source>
        <dbReference type="SMART" id="SM00530"/>
    </source>
</evidence>
<accession>A0A316IFE3</accession>
<dbReference type="Gene3D" id="2.130.10.10">
    <property type="entry name" value="YVTN repeat-like/Quinoprotein amine dehydrogenase"/>
    <property type="match status" value="2"/>
</dbReference>
<dbReference type="Pfam" id="PF00400">
    <property type="entry name" value="WD40"/>
    <property type="match status" value="2"/>
</dbReference>
<organism evidence="4 5">
    <name type="scientific">Lentzea atacamensis</name>
    <dbReference type="NCBI Taxonomy" id="531938"/>
    <lineage>
        <taxon>Bacteria</taxon>
        <taxon>Bacillati</taxon>
        <taxon>Actinomycetota</taxon>
        <taxon>Actinomycetes</taxon>
        <taxon>Pseudonocardiales</taxon>
        <taxon>Pseudonocardiaceae</taxon>
        <taxon>Lentzea</taxon>
    </lineage>
</organism>
<dbReference type="SUPFAM" id="SSF52540">
    <property type="entry name" value="P-loop containing nucleoside triphosphate hydrolases"/>
    <property type="match status" value="1"/>
</dbReference>
<dbReference type="SMART" id="SM00320">
    <property type="entry name" value="WD40"/>
    <property type="match status" value="6"/>
</dbReference>
<sequence>MPRRERPLEEGESGLLRFAADLRRLRERAGSPTYRELSRRAHYSAAALSEAAGGRKLPSLAVTKAYAKACDADPEEWARRWRAVAETEARAAGDSPYVGLAMFQPDDAPKFFGRERLTAELLITRHRFTGVFGPSGVGKSSLLRAGLIARTREPVLLFTPGANPVEECAVALARLTGADAVELAEELKDPEVLRRKHGHLVVVDQFEELFTLCRDEELRVWLIAALTRCTKVVIGVRADYYGHCTQYPELVEVLRGSQVMVGAMTPDELRLAITEPAAVAGAKVETALLARLMADAVGQAAVLPLLSHALAETWQHRRGMTLTLAGYEEVGGLEHAVARTAQEVFDGFTTGQQQQAKRILLRLVTAEDTKRRAHKDELEADEDVLCALAAARLVVIDRDGVELAHEALIRGWPAFARWIEEDRENIKAQRELTHAAQTWESLDRDPGALYRGRRLATVPSGLSLNSRERAFLAASLAAEHEISVSARRRTRRQRQLLVALAALVVVAASSTIFALQAARTADEQRTAAAVLRAVGDAAVLRSTNPALAQQVALAAYQMVPFPQARNGLRQEDVPSQVLRDAESEVSALVVGPTRQQVATGHRDGAVVLTDLDDLPSPRTSHEATRHAGAVTALAMDSAGGLVASVGEDGAVHVVDVFLGKPRRLTVLPARAAAIAWQGSTLVTTGHDGVLSFWTDLRRERPRLLHTVQLGLGPLAGMAFRDDGHVLAAVTTGRAVHLVDVTAPREAALLSLTEKFAGSAQFAGRNLLMTTAATAVHLWDTTDPRDPVLRAEIPSGGGEVTSAWLGTGSVAVATDDGLVRLWQLEDQEEPVEQALLRGHTGPVAAVGLTPKGDEVVTGGADRAVRLWNADPRDPAVRICEQAHPRMSREEWRRYFGDLDFAPPCQD</sequence>
<feature type="transmembrane region" description="Helical" evidence="2">
    <location>
        <begin position="496"/>
        <end position="515"/>
    </location>
</feature>
<dbReference type="InterPro" id="IPR027417">
    <property type="entry name" value="P-loop_NTPase"/>
</dbReference>
<feature type="repeat" description="WD" evidence="1">
    <location>
        <begin position="835"/>
        <end position="867"/>
    </location>
</feature>
<keyword evidence="2" id="KW-0472">Membrane</keyword>
<dbReference type="InterPro" id="IPR010982">
    <property type="entry name" value="Lambda_DNA-bd_dom_sf"/>
</dbReference>
<evidence type="ECO:0000256" key="2">
    <source>
        <dbReference type="SAM" id="Phobius"/>
    </source>
</evidence>
<dbReference type="Proteomes" id="UP000246005">
    <property type="component" value="Unassembled WGS sequence"/>
</dbReference>
<dbReference type="InterPro" id="IPR036322">
    <property type="entry name" value="WD40_repeat_dom_sf"/>
</dbReference>
<dbReference type="CDD" id="cd00093">
    <property type="entry name" value="HTH_XRE"/>
    <property type="match status" value="1"/>
</dbReference>
<dbReference type="InterPro" id="IPR001680">
    <property type="entry name" value="WD40_rpt"/>
</dbReference>
<dbReference type="Gene3D" id="1.10.260.40">
    <property type="entry name" value="lambda repressor-like DNA-binding domains"/>
    <property type="match status" value="1"/>
</dbReference>
<evidence type="ECO:0000256" key="1">
    <source>
        <dbReference type="PROSITE-ProRule" id="PRU00221"/>
    </source>
</evidence>
<proteinExistence type="predicted"/>
<protein>
    <submittedName>
        <fullName evidence="4">WD domain G-beta repeat uncharacterized protein</fullName>
    </submittedName>
</protein>
<dbReference type="PANTHER" id="PTHR19879">
    <property type="entry name" value="TRANSCRIPTION INITIATION FACTOR TFIID"/>
    <property type="match status" value="1"/>
</dbReference>